<dbReference type="EMBL" id="JBFASG010000033">
    <property type="protein sequence ID" value="MEV4926378.1"/>
    <property type="molecule type" value="Genomic_DNA"/>
</dbReference>
<dbReference type="RefSeq" id="WP_366089794.1">
    <property type="nucleotide sequence ID" value="NZ_JBFASG010000033.1"/>
</dbReference>
<evidence type="ECO:0000313" key="3">
    <source>
        <dbReference type="Proteomes" id="UP001552479"/>
    </source>
</evidence>
<keyword evidence="1" id="KW-0812">Transmembrane</keyword>
<organism evidence="2 3">
    <name type="scientific">Streptomyces roseoverticillatus</name>
    <dbReference type="NCBI Taxonomy" id="66429"/>
    <lineage>
        <taxon>Bacteria</taxon>
        <taxon>Bacillati</taxon>
        <taxon>Actinomycetota</taxon>
        <taxon>Actinomycetes</taxon>
        <taxon>Kitasatosporales</taxon>
        <taxon>Streptomycetaceae</taxon>
        <taxon>Streptomyces</taxon>
    </lineage>
</organism>
<gene>
    <name evidence="2" type="ORF">AB0L03_26720</name>
</gene>
<accession>A0ABV3J0Y8</accession>
<feature type="transmembrane region" description="Helical" evidence="1">
    <location>
        <begin position="237"/>
        <end position="259"/>
    </location>
</feature>
<keyword evidence="1" id="KW-0472">Membrane</keyword>
<evidence type="ECO:0008006" key="4">
    <source>
        <dbReference type="Google" id="ProtNLM"/>
    </source>
</evidence>
<feature type="transmembrane region" description="Helical" evidence="1">
    <location>
        <begin position="125"/>
        <end position="150"/>
    </location>
</feature>
<protein>
    <recommendedName>
        <fullName evidence="4">ABC transporter permease</fullName>
    </recommendedName>
</protein>
<feature type="transmembrane region" description="Helical" evidence="1">
    <location>
        <begin position="79"/>
        <end position="104"/>
    </location>
</feature>
<reference evidence="2 3" key="1">
    <citation type="submission" date="2024-06" db="EMBL/GenBank/DDBJ databases">
        <title>The Natural Products Discovery Center: Release of the First 8490 Sequenced Strains for Exploring Actinobacteria Biosynthetic Diversity.</title>
        <authorList>
            <person name="Kalkreuter E."/>
            <person name="Kautsar S.A."/>
            <person name="Yang D."/>
            <person name="Bader C.D."/>
            <person name="Teijaro C.N."/>
            <person name="Fluegel L."/>
            <person name="Davis C.M."/>
            <person name="Simpson J.R."/>
            <person name="Lauterbach L."/>
            <person name="Steele A.D."/>
            <person name="Gui C."/>
            <person name="Meng S."/>
            <person name="Li G."/>
            <person name="Viehrig K."/>
            <person name="Ye F."/>
            <person name="Su P."/>
            <person name="Kiefer A.F."/>
            <person name="Nichols A."/>
            <person name="Cepeda A.J."/>
            <person name="Yan W."/>
            <person name="Fan B."/>
            <person name="Jiang Y."/>
            <person name="Adhikari A."/>
            <person name="Zheng C.-J."/>
            <person name="Schuster L."/>
            <person name="Cowan T.M."/>
            <person name="Smanski M.J."/>
            <person name="Chevrette M.G."/>
            <person name="De Carvalho L.P.S."/>
            <person name="Shen B."/>
        </authorList>
    </citation>
    <scope>NUCLEOTIDE SEQUENCE [LARGE SCALE GENOMIC DNA]</scope>
    <source>
        <strain evidence="2 3">NPDC053791</strain>
    </source>
</reference>
<feature type="transmembrane region" description="Helical" evidence="1">
    <location>
        <begin position="26"/>
        <end position="48"/>
    </location>
</feature>
<evidence type="ECO:0000313" key="2">
    <source>
        <dbReference type="EMBL" id="MEV4926378.1"/>
    </source>
</evidence>
<proteinExistence type="predicted"/>
<comment type="caution">
    <text evidence="2">The sequence shown here is derived from an EMBL/GenBank/DDBJ whole genome shotgun (WGS) entry which is preliminary data.</text>
</comment>
<feature type="transmembrane region" description="Helical" evidence="1">
    <location>
        <begin position="210"/>
        <end position="231"/>
    </location>
</feature>
<evidence type="ECO:0000256" key="1">
    <source>
        <dbReference type="SAM" id="Phobius"/>
    </source>
</evidence>
<sequence length="266" mass="26708">MNAAVTAGPLARALASRTWRHQGRHITLVPLGAGLALVVLLLVLPRVYPEGIHGDASTASSDLATVTGLHDTTGAALGAALLSAPGLLGVAAALITLSISRAVIAGDLTSGVMEALLATPVRLRAVFLAYTGTALAAALLAWLTLVVAFTGPAWAVLTAGGGHVHLTTGYVLLGVLVPAGSMLWAASVTVFTAFLYPAGLRATAGLNGGLVRAVGLLPTLGATLAVTLAPGKYTQVTTWYAGGSLTLATALLAAVPLVFKADRLLE</sequence>
<feature type="transmembrane region" description="Helical" evidence="1">
    <location>
        <begin position="170"/>
        <end position="198"/>
    </location>
</feature>
<dbReference type="Proteomes" id="UP001552479">
    <property type="component" value="Unassembled WGS sequence"/>
</dbReference>
<keyword evidence="3" id="KW-1185">Reference proteome</keyword>
<name>A0ABV3J0Y8_9ACTN</name>
<keyword evidence="1" id="KW-1133">Transmembrane helix</keyword>